<protein>
    <submittedName>
        <fullName evidence="2">Tryptophan halogenase family protein</fullName>
        <ecNumber evidence="2">1.14.19.-</ecNumber>
    </submittedName>
</protein>
<dbReference type="InterPro" id="IPR006905">
    <property type="entry name" value="Flavin_halogenase"/>
</dbReference>
<proteinExistence type="inferred from homology"/>
<dbReference type="EMBL" id="JBHSFN010000007">
    <property type="protein sequence ID" value="MFC4587079.1"/>
    <property type="molecule type" value="Genomic_DNA"/>
</dbReference>
<dbReference type="InterPro" id="IPR050816">
    <property type="entry name" value="Flavin-dep_Halogenase_NPB"/>
</dbReference>
<comment type="caution">
    <text evidence="2">The sequence shown here is derived from an EMBL/GenBank/DDBJ whole genome shotgun (WGS) entry which is preliminary data.</text>
</comment>
<gene>
    <name evidence="2" type="ORF">ACFO8L_13385</name>
</gene>
<dbReference type="InterPro" id="IPR036188">
    <property type="entry name" value="FAD/NAD-bd_sf"/>
</dbReference>
<dbReference type="PIRSF" id="PIRSF011396">
    <property type="entry name" value="Trp_halogenase"/>
    <property type="match status" value="1"/>
</dbReference>
<evidence type="ECO:0000313" key="3">
    <source>
        <dbReference type="Proteomes" id="UP001595891"/>
    </source>
</evidence>
<dbReference type="SUPFAM" id="SSF51905">
    <property type="entry name" value="FAD/NAD(P)-binding domain"/>
    <property type="match status" value="1"/>
</dbReference>
<dbReference type="RefSeq" id="WP_262844592.1">
    <property type="nucleotide sequence ID" value="NZ_JANZYP010000030.1"/>
</dbReference>
<dbReference type="Gene3D" id="3.50.50.60">
    <property type="entry name" value="FAD/NAD(P)-binding domain"/>
    <property type="match status" value="1"/>
</dbReference>
<accession>A0ABV9EFR0</accession>
<comment type="similarity">
    <text evidence="1">Belongs to the flavin-dependent halogenase family. Bacterial tryptophan halogenase subfamily.</text>
</comment>
<dbReference type="GO" id="GO:0016491">
    <property type="term" value="F:oxidoreductase activity"/>
    <property type="evidence" value="ECO:0007669"/>
    <property type="project" value="UniProtKB-KW"/>
</dbReference>
<organism evidence="2 3">
    <name type="scientific">Sphaerisporangium corydalis</name>
    <dbReference type="NCBI Taxonomy" id="1441875"/>
    <lineage>
        <taxon>Bacteria</taxon>
        <taxon>Bacillati</taxon>
        <taxon>Actinomycetota</taxon>
        <taxon>Actinomycetes</taxon>
        <taxon>Streptosporangiales</taxon>
        <taxon>Streptosporangiaceae</taxon>
        <taxon>Sphaerisporangium</taxon>
    </lineage>
</organism>
<name>A0ABV9EFR0_9ACTN</name>
<dbReference type="PANTHER" id="PTHR43747:SF4">
    <property type="entry name" value="FLAVIN-DEPENDENT TRYPTOPHAN HALOGENASE"/>
    <property type="match status" value="1"/>
</dbReference>
<keyword evidence="3" id="KW-1185">Reference proteome</keyword>
<reference evidence="3" key="1">
    <citation type="journal article" date="2019" name="Int. J. Syst. Evol. Microbiol.">
        <title>The Global Catalogue of Microorganisms (GCM) 10K type strain sequencing project: providing services to taxonomists for standard genome sequencing and annotation.</title>
        <authorList>
            <consortium name="The Broad Institute Genomics Platform"/>
            <consortium name="The Broad Institute Genome Sequencing Center for Infectious Disease"/>
            <person name="Wu L."/>
            <person name="Ma J."/>
        </authorList>
    </citation>
    <scope>NUCLEOTIDE SEQUENCE [LARGE SCALE GENOMIC DNA]</scope>
    <source>
        <strain evidence="3">CCUG 49560</strain>
    </source>
</reference>
<dbReference type="Pfam" id="PF04820">
    <property type="entry name" value="Trp_halogenase"/>
    <property type="match status" value="1"/>
</dbReference>
<dbReference type="PANTHER" id="PTHR43747">
    <property type="entry name" value="FAD-BINDING PROTEIN"/>
    <property type="match status" value="1"/>
</dbReference>
<evidence type="ECO:0000256" key="1">
    <source>
        <dbReference type="ARBA" id="ARBA00038396"/>
    </source>
</evidence>
<keyword evidence="2" id="KW-0560">Oxidoreductase</keyword>
<evidence type="ECO:0000313" key="2">
    <source>
        <dbReference type="EMBL" id="MFC4587079.1"/>
    </source>
</evidence>
<dbReference type="Proteomes" id="UP001595891">
    <property type="component" value="Unassembled WGS sequence"/>
</dbReference>
<dbReference type="EC" id="1.14.19.-" evidence="2"/>
<dbReference type="InterPro" id="IPR033856">
    <property type="entry name" value="Trp_halogen"/>
</dbReference>
<sequence>MIRKVVIVGGGTAGWMTATYLNRAFGDSVSVTVVESPRISTIGVGEATFSTIRHFFSYIGVEEREWMPHCSASYKLGIRFENWRAPGTHFYHPFERLPVCGDFDLADWWLHLDGKVEEFDRRCLVIPGVCDAQRSPRRLDGSLLTGTMGEAPQFPYAYHFDAALLATYLTGLGTARGVHHVRDDVVEVGQDERGWISHLVTKEHGEVRGDLFVDCTGFRGMLINGVLGEEFLSFEDVLPNNRAVALRVPHDMAARGIDPYTTATAVDAGWIWTIPLFGRVGTGYVYSDQFCSPETAEATLRAFAAPGRPELQANHIRMRIGRNRRSWVRNCVAIGLSSGFVEPLESTGIFFIQHGVEQLVRSFPDENWDERVIGAYNDKVAAVMDGVKEFLVLHYRAAARDDTPYWKATKTRALPPGMDRRLELWRSMLPDATTIYPHFHGFEPYSWRIMLIGLGAQPDRPLPALAHADASAALAAMDAVPRRVERLIEELPGCHAYLDQLNG</sequence>